<dbReference type="KEGG" id="sphe:GFH32_12445"/>
<dbReference type="PANTHER" id="PTHR15108">
    <property type="entry name" value="N-ACYLGLUCOSAMINE-2-EPIMERASE"/>
    <property type="match status" value="1"/>
</dbReference>
<evidence type="ECO:0000313" key="3">
    <source>
        <dbReference type="EMBL" id="QGA27077.1"/>
    </source>
</evidence>
<comment type="similarity">
    <text evidence="1">Belongs to the N-acylglucosamine 2-epimerase family.</text>
</comment>
<dbReference type="SUPFAM" id="SSF48208">
    <property type="entry name" value="Six-hairpin glycosidases"/>
    <property type="match status" value="1"/>
</dbReference>
<accession>A0A5Q0QAC8</accession>
<dbReference type="AlphaFoldDB" id="A0A5Q0QAC8"/>
<reference evidence="3 4" key="1">
    <citation type="submission" date="2019-10" db="EMBL/GenBank/DDBJ databases">
        <authorList>
            <person name="Dong K."/>
        </authorList>
    </citation>
    <scope>NUCLEOTIDE SEQUENCE [LARGE SCALE GENOMIC DNA]</scope>
    <source>
        <strain evidence="4">dk4302</strain>
    </source>
</reference>
<keyword evidence="4" id="KW-1185">Reference proteome</keyword>
<protein>
    <recommendedName>
        <fullName evidence="5">N-acylglucosamine 2-epimerase</fullName>
    </recommendedName>
</protein>
<proteinExistence type="inferred from homology"/>
<dbReference type="InterPro" id="IPR012341">
    <property type="entry name" value="6hp_glycosidase-like_sf"/>
</dbReference>
<dbReference type="Pfam" id="PF07221">
    <property type="entry name" value="GlcNAc_2-epim"/>
    <property type="match status" value="1"/>
</dbReference>
<name>A0A5Q0QAC8_9SPHI</name>
<sequence length="414" mass="49260">MKEDLTESIPSYSNDELVKLLEQYKTYLFEEYLPFIDNYIYDRENGGYFWNSTYRGKQLSTNKRTWYDARGTWIYSYLYKHIEPNPLYLQRAKQTLGLLFKTKEKDARFWPWSYDILGKDLQEREGDIYGNLFVAEALVGYAEASGDDNAWAKAKEIMLHAFQLYQSEDYRYLLEYSPSADYTAAEEILGHYMIFLHLATSLLSIKSDENISQIADSCLDALIHQHYDSEINLMPELASKSKNGLDEQLTQFVYIGHAIETLWMIMEEAKRRDDQQLFDLAATRFKHHVEVANDRIFGGFFHGIDHVKENRFLLDKVLWAQEEVLVGCLILIEEHKDEWAWQYFNKTLRYLQEHFINQNLPYRPWKINGNRQMNNQEEGKRIENYHHPRHLIFAIQTLERILNRNTLNLNSYEK</sequence>
<dbReference type="InterPro" id="IPR008928">
    <property type="entry name" value="6-hairpin_glycosidase_sf"/>
</dbReference>
<evidence type="ECO:0000256" key="1">
    <source>
        <dbReference type="ARBA" id="ARBA00008558"/>
    </source>
</evidence>
<dbReference type="GO" id="GO:0016853">
    <property type="term" value="F:isomerase activity"/>
    <property type="evidence" value="ECO:0007669"/>
    <property type="project" value="UniProtKB-KW"/>
</dbReference>
<evidence type="ECO:0000256" key="2">
    <source>
        <dbReference type="ARBA" id="ARBA00023235"/>
    </source>
</evidence>
<dbReference type="InterPro" id="IPR010819">
    <property type="entry name" value="AGE/CE"/>
</dbReference>
<organism evidence="3 4">
    <name type="scientific">Sphingobacterium zhuxiongii</name>
    <dbReference type="NCBI Taxonomy" id="2662364"/>
    <lineage>
        <taxon>Bacteria</taxon>
        <taxon>Pseudomonadati</taxon>
        <taxon>Bacteroidota</taxon>
        <taxon>Sphingobacteriia</taxon>
        <taxon>Sphingobacteriales</taxon>
        <taxon>Sphingobacteriaceae</taxon>
        <taxon>Sphingobacterium</taxon>
    </lineage>
</organism>
<keyword evidence="2" id="KW-0413">Isomerase</keyword>
<dbReference type="GO" id="GO:0005975">
    <property type="term" value="P:carbohydrate metabolic process"/>
    <property type="evidence" value="ECO:0007669"/>
    <property type="project" value="InterPro"/>
</dbReference>
<evidence type="ECO:0008006" key="5">
    <source>
        <dbReference type="Google" id="ProtNLM"/>
    </source>
</evidence>
<evidence type="ECO:0000313" key="4">
    <source>
        <dbReference type="Proteomes" id="UP000326921"/>
    </source>
</evidence>
<dbReference type="Proteomes" id="UP000326921">
    <property type="component" value="Chromosome"/>
</dbReference>
<dbReference type="Gene3D" id="1.50.10.10">
    <property type="match status" value="1"/>
</dbReference>
<gene>
    <name evidence="3" type="ORF">GFH32_12445</name>
</gene>
<dbReference type="RefSeq" id="WP_153511919.1">
    <property type="nucleotide sequence ID" value="NZ_CP045652.1"/>
</dbReference>
<dbReference type="EMBL" id="CP045652">
    <property type="protein sequence ID" value="QGA27077.1"/>
    <property type="molecule type" value="Genomic_DNA"/>
</dbReference>